<reference evidence="3" key="2">
    <citation type="submission" date="2020-04" db="EMBL/GenBank/DDBJ databases">
        <authorList>
            <consortium name="NCBI Genome Project"/>
        </authorList>
    </citation>
    <scope>NUCLEOTIDE SEQUENCE</scope>
    <source>
        <strain evidence="3">CBS 781.70</strain>
    </source>
</reference>
<dbReference type="GO" id="GO:0005737">
    <property type="term" value="C:cytoplasm"/>
    <property type="evidence" value="ECO:0007669"/>
    <property type="project" value="TreeGrafter"/>
</dbReference>
<dbReference type="Pfam" id="PF02567">
    <property type="entry name" value="PhzC-PhzF"/>
    <property type="match status" value="1"/>
</dbReference>
<evidence type="ECO:0000313" key="1">
    <source>
        <dbReference type="EMBL" id="KAF1810902.1"/>
    </source>
</evidence>
<protein>
    <submittedName>
        <fullName evidence="1 3">Diaminopimelate epimerase-like protein</fullName>
    </submittedName>
</protein>
<keyword evidence="2" id="KW-1185">Reference proteome</keyword>
<accession>A0A6G1FYV6</accession>
<dbReference type="RefSeq" id="XP_033532533.1">
    <property type="nucleotide sequence ID" value="XM_033679844.1"/>
</dbReference>
<reference evidence="1 3" key="1">
    <citation type="submission" date="2020-01" db="EMBL/GenBank/DDBJ databases">
        <authorList>
            <consortium name="DOE Joint Genome Institute"/>
            <person name="Haridas S."/>
            <person name="Albert R."/>
            <person name="Binder M."/>
            <person name="Bloem J."/>
            <person name="Labutti K."/>
            <person name="Salamov A."/>
            <person name="Andreopoulos B."/>
            <person name="Baker S.E."/>
            <person name="Barry K."/>
            <person name="Bills G."/>
            <person name="Bluhm B.H."/>
            <person name="Cannon C."/>
            <person name="Castanera R."/>
            <person name="Culley D.E."/>
            <person name="Daum C."/>
            <person name="Ezra D."/>
            <person name="Gonzalez J.B."/>
            <person name="Henrissat B."/>
            <person name="Kuo A."/>
            <person name="Liang C."/>
            <person name="Lipzen A."/>
            <person name="Lutzoni F."/>
            <person name="Magnuson J."/>
            <person name="Mondo S."/>
            <person name="Nolan M."/>
            <person name="Ohm R."/>
            <person name="Pangilinan J."/>
            <person name="Park H.-J."/>
            <person name="Ramirez L."/>
            <person name="Alfaro M."/>
            <person name="Sun H."/>
            <person name="Tritt A."/>
            <person name="Yoshinaga Y."/>
            <person name="Zwiers L.-H."/>
            <person name="Turgeon B.G."/>
            <person name="Goodwin S.B."/>
            <person name="Spatafora J.W."/>
            <person name="Crous P.W."/>
            <person name="Grigoriev I.V."/>
        </authorList>
    </citation>
    <scope>NUCLEOTIDE SEQUENCE</scope>
    <source>
        <strain evidence="1 3">CBS 781.70</strain>
    </source>
</reference>
<evidence type="ECO:0000313" key="2">
    <source>
        <dbReference type="Proteomes" id="UP000504638"/>
    </source>
</evidence>
<dbReference type="InterPro" id="IPR003719">
    <property type="entry name" value="Phenazine_PhzF-like"/>
</dbReference>
<dbReference type="EMBL" id="ML975164">
    <property type="protein sequence ID" value="KAF1810902.1"/>
    <property type="molecule type" value="Genomic_DNA"/>
</dbReference>
<dbReference type="PANTHER" id="PTHR13774">
    <property type="entry name" value="PHENAZINE BIOSYNTHESIS PROTEIN"/>
    <property type="match status" value="1"/>
</dbReference>
<name>A0A6G1FYV6_9PEZI</name>
<dbReference type="PANTHER" id="PTHR13774:SF32">
    <property type="entry name" value="ANTISENSE-ENHANCING SEQUENCE 1"/>
    <property type="match status" value="1"/>
</dbReference>
<dbReference type="SUPFAM" id="SSF54506">
    <property type="entry name" value="Diaminopimelate epimerase-like"/>
    <property type="match status" value="1"/>
</dbReference>
<evidence type="ECO:0000313" key="3">
    <source>
        <dbReference type="RefSeq" id="XP_033532533.1"/>
    </source>
</evidence>
<organism evidence="1">
    <name type="scientific">Eremomyces bilateralis CBS 781.70</name>
    <dbReference type="NCBI Taxonomy" id="1392243"/>
    <lineage>
        <taxon>Eukaryota</taxon>
        <taxon>Fungi</taxon>
        <taxon>Dikarya</taxon>
        <taxon>Ascomycota</taxon>
        <taxon>Pezizomycotina</taxon>
        <taxon>Dothideomycetes</taxon>
        <taxon>Dothideomycetes incertae sedis</taxon>
        <taxon>Eremomycetales</taxon>
        <taxon>Eremomycetaceae</taxon>
        <taxon>Eremomyces</taxon>
    </lineage>
</organism>
<gene>
    <name evidence="1 3" type="ORF">P152DRAFT_460193</name>
</gene>
<proteinExistence type="predicted"/>
<dbReference type="GeneID" id="54420414"/>
<dbReference type="GO" id="GO:0016853">
    <property type="term" value="F:isomerase activity"/>
    <property type="evidence" value="ECO:0007669"/>
    <property type="project" value="TreeGrafter"/>
</dbReference>
<dbReference type="PIRSF" id="PIRSF016184">
    <property type="entry name" value="PhzC_PhzF"/>
    <property type="match status" value="1"/>
</dbReference>
<dbReference type="Gene3D" id="3.10.310.10">
    <property type="entry name" value="Diaminopimelate Epimerase, Chain A, domain 1"/>
    <property type="match status" value="2"/>
</dbReference>
<sequence>MVGAELPFAGHPTIGTLWYCANHYLPKEVLRQETGDRWIPITLNAKAGKIEAGYNPRTGFAKASIPQDVHIHTETLTQTSLLSSQPALRQFAGQIQERLPLVSIVKGMTFALIELPSVETLGSVHLPQAHPDVALDEGWMPSFVGTFYFCRIRNASAPRHTEKLRVRMLQENIEDPATGSGSAALGSYLALQRKEAGEFRFEITQGIERGQKSEIVVTVTVIEEGKVDKVVLEGTAVQVMKGKLEV</sequence>
<reference evidence="3" key="3">
    <citation type="submission" date="2025-04" db="UniProtKB">
        <authorList>
            <consortium name="RefSeq"/>
        </authorList>
    </citation>
    <scope>IDENTIFICATION</scope>
    <source>
        <strain evidence="3">CBS 781.70</strain>
    </source>
</reference>
<dbReference type="Proteomes" id="UP000504638">
    <property type="component" value="Unplaced"/>
</dbReference>
<dbReference type="OrthoDB" id="412383at2759"/>
<dbReference type="AlphaFoldDB" id="A0A6G1FYV6"/>